<keyword evidence="6 8" id="KW-0472">Membrane</keyword>
<feature type="transmembrane region" description="Helical" evidence="8">
    <location>
        <begin position="126"/>
        <end position="149"/>
    </location>
</feature>
<dbReference type="GO" id="GO:0015744">
    <property type="term" value="P:succinate transport"/>
    <property type="evidence" value="ECO:0007669"/>
    <property type="project" value="TreeGrafter"/>
</dbReference>
<keyword evidence="2" id="KW-1003">Cell membrane</keyword>
<evidence type="ECO:0000256" key="4">
    <source>
        <dbReference type="ARBA" id="ARBA00022692"/>
    </source>
</evidence>
<evidence type="ECO:0000256" key="7">
    <source>
        <dbReference type="ARBA" id="ARBA00034125"/>
    </source>
</evidence>
<dbReference type="PANTHER" id="PTHR34390:SF1">
    <property type="entry name" value="SUCCINATE TRANSPORTER SUBUNIT YJJB-RELATED"/>
    <property type="match status" value="1"/>
</dbReference>
<dbReference type="GO" id="GO:0005886">
    <property type="term" value="C:plasma membrane"/>
    <property type="evidence" value="ECO:0007669"/>
    <property type="project" value="UniProtKB-SubCell"/>
</dbReference>
<dbReference type="Proteomes" id="UP001155483">
    <property type="component" value="Unassembled WGS sequence"/>
</dbReference>
<reference evidence="10" key="1">
    <citation type="submission" date="2022-09" db="EMBL/GenBank/DDBJ databases">
        <authorList>
            <person name="Yuan C."/>
            <person name="Ke Z."/>
        </authorList>
    </citation>
    <scope>NUCLEOTIDE SEQUENCE</scope>
    <source>
        <strain evidence="10">LB-8</strain>
    </source>
</reference>
<feature type="transmembrane region" description="Helical" evidence="8">
    <location>
        <begin position="6"/>
        <end position="26"/>
    </location>
</feature>
<dbReference type="InterPro" id="IPR050539">
    <property type="entry name" value="ThrE_Dicarb/AminoAcid_Exp"/>
</dbReference>
<reference evidence="10" key="2">
    <citation type="submission" date="2023-04" db="EMBL/GenBank/DDBJ databases">
        <title>Paracnuella aquatica gen. nov., sp. nov., a member of the family Chitinophagaceae isolated from a hot spring.</title>
        <authorList>
            <person name="Wang C."/>
        </authorList>
    </citation>
    <scope>NUCLEOTIDE SEQUENCE</scope>
    <source>
        <strain evidence="10">LB-8</strain>
    </source>
</reference>
<dbReference type="EMBL" id="JAOTIF010000001">
    <property type="protein sequence ID" value="MCU7548130.1"/>
    <property type="molecule type" value="Genomic_DNA"/>
</dbReference>
<evidence type="ECO:0000313" key="10">
    <source>
        <dbReference type="EMBL" id="MCU7548130.1"/>
    </source>
</evidence>
<feature type="domain" description="Threonine/Serine exporter ThrE" evidence="9">
    <location>
        <begin position="11"/>
        <end position="149"/>
    </location>
</feature>
<feature type="transmembrane region" description="Helical" evidence="8">
    <location>
        <begin position="57"/>
        <end position="76"/>
    </location>
</feature>
<sequence>MEWITFAEKCIWFGLAALGFAVIFNVPKRTMLSIYLMGAAGGITKVLLMHFLGVSVIMATLAGAIVIGLISIYAAHNKHSPPLVFSIPAVIPMVPGIFAYKMMLGLMKLSGTVPPESFEQVLSDTISSGLKVLFILMSLAGGVAIPMLITRKESAKHIRIRRINDEENSDG</sequence>
<keyword evidence="4 8" id="KW-0812">Transmembrane</keyword>
<evidence type="ECO:0000256" key="8">
    <source>
        <dbReference type="SAM" id="Phobius"/>
    </source>
</evidence>
<comment type="caution">
    <text evidence="10">The sequence shown here is derived from an EMBL/GenBank/DDBJ whole genome shotgun (WGS) entry which is preliminary data.</text>
</comment>
<name>A0A9X2XSV3_9BACT</name>
<comment type="similarity">
    <text evidence="7">Belongs to the ThrE exporter (TC 2.A.79) family.</text>
</comment>
<evidence type="ECO:0000256" key="3">
    <source>
        <dbReference type="ARBA" id="ARBA00022519"/>
    </source>
</evidence>
<dbReference type="Pfam" id="PF12821">
    <property type="entry name" value="ThrE_2"/>
    <property type="match status" value="1"/>
</dbReference>
<organism evidence="10 11">
    <name type="scientific">Paraflavisolibacter caeni</name>
    <dbReference type="NCBI Taxonomy" id="2982496"/>
    <lineage>
        <taxon>Bacteria</taxon>
        <taxon>Pseudomonadati</taxon>
        <taxon>Bacteroidota</taxon>
        <taxon>Chitinophagia</taxon>
        <taxon>Chitinophagales</taxon>
        <taxon>Chitinophagaceae</taxon>
        <taxon>Paraflavisolibacter</taxon>
    </lineage>
</organism>
<accession>A0A9X2XSV3</accession>
<protein>
    <submittedName>
        <fullName evidence="10">Threonine/serine exporter family protein</fullName>
    </submittedName>
</protein>
<evidence type="ECO:0000256" key="2">
    <source>
        <dbReference type="ARBA" id="ARBA00022475"/>
    </source>
</evidence>
<keyword evidence="5 8" id="KW-1133">Transmembrane helix</keyword>
<gene>
    <name evidence="10" type="ORF">OCK74_03340</name>
</gene>
<evidence type="ECO:0000313" key="11">
    <source>
        <dbReference type="Proteomes" id="UP001155483"/>
    </source>
</evidence>
<evidence type="ECO:0000259" key="9">
    <source>
        <dbReference type="Pfam" id="PF12821"/>
    </source>
</evidence>
<dbReference type="PANTHER" id="PTHR34390">
    <property type="entry name" value="UPF0442 PROTEIN YJJB-RELATED"/>
    <property type="match status" value="1"/>
</dbReference>
<keyword evidence="11" id="KW-1185">Reference proteome</keyword>
<feature type="transmembrane region" description="Helical" evidence="8">
    <location>
        <begin position="83"/>
        <end position="106"/>
    </location>
</feature>
<feature type="transmembrane region" description="Helical" evidence="8">
    <location>
        <begin position="33"/>
        <end position="51"/>
    </location>
</feature>
<keyword evidence="3" id="KW-0997">Cell inner membrane</keyword>
<dbReference type="AlphaFoldDB" id="A0A9X2XSV3"/>
<dbReference type="InterPro" id="IPR024528">
    <property type="entry name" value="ThrE_2"/>
</dbReference>
<evidence type="ECO:0000256" key="6">
    <source>
        <dbReference type="ARBA" id="ARBA00023136"/>
    </source>
</evidence>
<evidence type="ECO:0000256" key="1">
    <source>
        <dbReference type="ARBA" id="ARBA00004651"/>
    </source>
</evidence>
<comment type="subcellular location">
    <subcellularLocation>
        <location evidence="1">Cell membrane</location>
        <topology evidence="1">Multi-pass membrane protein</topology>
    </subcellularLocation>
</comment>
<evidence type="ECO:0000256" key="5">
    <source>
        <dbReference type="ARBA" id="ARBA00022989"/>
    </source>
</evidence>
<dbReference type="RefSeq" id="WP_279295574.1">
    <property type="nucleotide sequence ID" value="NZ_JAOTIF010000001.1"/>
</dbReference>
<proteinExistence type="inferred from homology"/>